<accession>A0A6B3LDL3</accession>
<dbReference type="InterPro" id="IPR011004">
    <property type="entry name" value="Trimer_LpxA-like_sf"/>
</dbReference>
<dbReference type="SUPFAM" id="SSF51161">
    <property type="entry name" value="Trimeric LpxA-like enzymes"/>
    <property type="match status" value="1"/>
</dbReference>
<dbReference type="KEGG" id="soa:G3M56_001540"/>
<evidence type="ECO:0000313" key="1">
    <source>
        <dbReference type="EMBL" id="QQL45297.1"/>
    </source>
</evidence>
<dbReference type="Pfam" id="PF00132">
    <property type="entry name" value="Hexapep"/>
    <property type="match status" value="1"/>
</dbReference>
<dbReference type="InterPro" id="IPR050484">
    <property type="entry name" value="Transf_Hexapept/Carb_Anhydrase"/>
</dbReference>
<dbReference type="CDD" id="cd04645">
    <property type="entry name" value="LbH_gamma_CA_like"/>
    <property type="match status" value="1"/>
</dbReference>
<reference evidence="1 2" key="1">
    <citation type="submission" date="2020-12" db="EMBL/GenBank/DDBJ databases">
        <title>Sulforoseuscoccus oceanibium gen. nov., sp. nov., a representative of the phylum Verrucomicrobia with special cytoplasmic membrane, and proposal of Sulforoseuscoccusaceae fam. nov.</title>
        <authorList>
            <person name="Xi F."/>
        </authorList>
    </citation>
    <scope>NUCLEOTIDE SEQUENCE [LARGE SCALE GENOMIC DNA]</scope>
    <source>
        <strain evidence="1 2">T37</strain>
    </source>
</reference>
<dbReference type="PANTHER" id="PTHR13061">
    <property type="entry name" value="DYNACTIN SUBUNIT P25"/>
    <property type="match status" value="1"/>
</dbReference>
<dbReference type="Proteomes" id="UP000475117">
    <property type="component" value="Chromosome"/>
</dbReference>
<protein>
    <submittedName>
        <fullName evidence="1">Gamma carbonic anhydrase family protein</fullName>
    </submittedName>
</protein>
<evidence type="ECO:0000313" key="2">
    <source>
        <dbReference type="Proteomes" id="UP000475117"/>
    </source>
</evidence>
<proteinExistence type="predicted"/>
<name>A0A6B3LDL3_9BACT</name>
<dbReference type="InterPro" id="IPR047324">
    <property type="entry name" value="LbH_gamma_CA-like"/>
</dbReference>
<dbReference type="InterPro" id="IPR001451">
    <property type="entry name" value="Hexapep"/>
</dbReference>
<organism evidence="1 2">
    <name type="scientific">Sulfuriroseicoccus oceanibius</name>
    <dbReference type="NCBI Taxonomy" id="2707525"/>
    <lineage>
        <taxon>Bacteria</taxon>
        <taxon>Pseudomonadati</taxon>
        <taxon>Verrucomicrobiota</taxon>
        <taxon>Verrucomicrobiia</taxon>
        <taxon>Verrucomicrobiales</taxon>
        <taxon>Verrucomicrobiaceae</taxon>
        <taxon>Sulfuriroseicoccus</taxon>
    </lineage>
</organism>
<dbReference type="Gene3D" id="2.160.10.10">
    <property type="entry name" value="Hexapeptide repeat proteins"/>
    <property type="match status" value="1"/>
</dbReference>
<keyword evidence="2" id="KW-1185">Reference proteome</keyword>
<dbReference type="RefSeq" id="WP_164363913.1">
    <property type="nucleotide sequence ID" value="NZ_CP066776.1"/>
</dbReference>
<dbReference type="PANTHER" id="PTHR13061:SF29">
    <property type="entry name" value="GAMMA CARBONIC ANHYDRASE-LIKE 1, MITOCHONDRIAL-RELATED"/>
    <property type="match status" value="1"/>
</dbReference>
<gene>
    <name evidence="1" type="ORF">G3M56_001540</name>
</gene>
<dbReference type="EMBL" id="CP066776">
    <property type="protein sequence ID" value="QQL45297.1"/>
    <property type="molecule type" value="Genomic_DNA"/>
</dbReference>
<sequence>MAIHSLPGRDPEIHESAFVAPSADIIGAVKVGKDASIWYNAVLRGDINRIEVGEGSNVQDGCVIHLEKNQGTVIGKYVTVGHKAMLHACVVEDECLIGMGSIVMDGAVVGARSIVGAGALVTMNTKIPPGSLVLGAPAKVIRQLSVEEQEALKQGALNYVEYQKDYKVN</sequence>
<dbReference type="AlphaFoldDB" id="A0A6B3LDL3"/>